<keyword evidence="3" id="KW-1185">Reference proteome</keyword>
<dbReference type="Pfam" id="PF06568">
    <property type="entry name" value="YjiS-like"/>
    <property type="match status" value="1"/>
</dbReference>
<reference evidence="3" key="1">
    <citation type="journal article" date="2019" name="Int. J. Syst. Evol. Microbiol.">
        <title>The Global Catalogue of Microorganisms (GCM) 10K type strain sequencing project: providing services to taxonomists for standard genome sequencing and annotation.</title>
        <authorList>
            <consortium name="The Broad Institute Genomics Platform"/>
            <consortium name="The Broad Institute Genome Sequencing Center for Infectious Disease"/>
            <person name="Wu L."/>
            <person name="Ma J."/>
        </authorList>
    </citation>
    <scope>NUCLEOTIDE SEQUENCE [LARGE SCALE GENOMIC DNA]</scope>
    <source>
        <strain evidence="3">CGMCC 1.15731</strain>
    </source>
</reference>
<comment type="caution">
    <text evidence="2">The sequence shown here is derived from an EMBL/GenBank/DDBJ whole genome shotgun (WGS) entry which is preliminary data.</text>
</comment>
<accession>A0ABV9H8B5</accession>
<gene>
    <name evidence="2" type="ORF">ACFO1V_10740</name>
</gene>
<evidence type="ECO:0000259" key="1">
    <source>
        <dbReference type="Pfam" id="PF06568"/>
    </source>
</evidence>
<proteinExistence type="predicted"/>
<feature type="domain" description="YjiS-like" evidence="1">
    <location>
        <begin position="3"/>
        <end position="39"/>
    </location>
</feature>
<dbReference type="InterPro" id="IPR009506">
    <property type="entry name" value="YjiS-like"/>
</dbReference>
<evidence type="ECO:0000313" key="3">
    <source>
        <dbReference type="Proteomes" id="UP001596042"/>
    </source>
</evidence>
<evidence type="ECO:0000313" key="2">
    <source>
        <dbReference type="EMBL" id="MFC4625683.1"/>
    </source>
</evidence>
<organism evidence="2 3">
    <name type="scientific">Daeguia caeni</name>
    <dbReference type="NCBI Taxonomy" id="439612"/>
    <lineage>
        <taxon>Bacteria</taxon>
        <taxon>Pseudomonadati</taxon>
        <taxon>Pseudomonadota</taxon>
        <taxon>Alphaproteobacteria</taxon>
        <taxon>Hyphomicrobiales</taxon>
        <taxon>Brucellaceae</taxon>
        <taxon>Daeguia</taxon>
    </lineage>
</organism>
<dbReference type="Proteomes" id="UP001596042">
    <property type="component" value="Unassembled WGS sequence"/>
</dbReference>
<dbReference type="EMBL" id="JBHSEL010000107">
    <property type="protein sequence ID" value="MFC4625683.1"/>
    <property type="molecule type" value="Genomic_DNA"/>
</dbReference>
<name>A0ABV9H8B5_9HYPH</name>
<sequence>MDLRSYFRRWMEYRRNLAELSEFDARELKDIGMTHADIYRVAREAFKADAVIAKRKTASAKAGKATRGAALFVNA</sequence>
<protein>
    <submittedName>
        <fullName evidence="2">DUF1127 domain-containing protein</fullName>
    </submittedName>
</protein>
<dbReference type="RefSeq" id="WP_374834061.1">
    <property type="nucleotide sequence ID" value="NZ_JBHEEZ010000039.1"/>
</dbReference>